<gene>
    <name evidence="2" type="ORF">UFOPK2237_00754</name>
</gene>
<dbReference type="InterPro" id="IPR051534">
    <property type="entry name" value="CBASS_pafABC_assoc_protein"/>
</dbReference>
<dbReference type="PANTHER" id="PTHR34580">
    <property type="match status" value="1"/>
</dbReference>
<dbReference type="EMBL" id="CAEZWI010000087">
    <property type="protein sequence ID" value="CAB4655353.1"/>
    <property type="molecule type" value="Genomic_DNA"/>
</dbReference>
<protein>
    <submittedName>
        <fullName evidence="2">Unannotated protein</fullName>
    </submittedName>
</protein>
<sequence length="318" mass="35713">MARARTERMLNLLFVLLNSRTPLTREQIRERVPGYGDSNEAFERMFERDKAALRDLAIPVETKPVDMFHDDVLGYRIDRSDWLMPEISITAEERTYLALAASAWQNAQLSTAARQAVSSVDAREQGAEISVPVSLAKGRRHITEILAAIANGKTVVFDYVGLNQSEVVKRTIDPWRALLHSGHWYLIGFDQDKGEVRTFRTDRIVGDLVETKHDILESMPKDFDLSAITDTWEHSDKDATIATVLVRPGRAASLRVLATACEIGDEWDELTIPYHHESQLIGLIASSCDVTRVKSPQSLQDSVTRIVTTTLSVHNFGK</sequence>
<accession>A0A6J6L3T5</accession>
<proteinExistence type="predicted"/>
<dbReference type="Pfam" id="PF13280">
    <property type="entry name" value="WYL"/>
    <property type="match status" value="1"/>
</dbReference>
<organism evidence="2">
    <name type="scientific">freshwater metagenome</name>
    <dbReference type="NCBI Taxonomy" id="449393"/>
    <lineage>
        <taxon>unclassified sequences</taxon>
        <taxon>metagenomes</taxon>
        <taxon>ecological metagenomes</taxon>
    </lineage>
</organism>
<dbReference type="AlphaFoldDB" id="A0A6J6L3T5"/>
<feature type="domain" description="WYL" evidence="1">
    <location>
        <begin position="141"/>
        <end position="204"/>
    </location>
</feature>
<evidence type="ECO:0000259" key="1">
    <source>
        <dbReference type="Pfam" id="PF13280"/>
    </source>
</evidence>
<name>A0A6J6L3T5_9ZZZZ</name>
<dbReference type="PROSITE" id="PS52050">
    <property type="entry name" value="WYL"/>
    <property type="match status" value="1"/>
</dbReference>
<dbReference type="PANTHER" id="PTHR34580:SF3">
    <property type="entry name" value="PROTEIN PAFB"/>
    <property type="match status" value="1"/>
</dbReference>
<dbReference type="InterPro" id="IPR026881">
    <property type="entry name" value="WYL_dom"/>
</dbReference>
<evidence type="ECO:0000313" key="2">
    <source>
        <dbReference type="EMBL" id="CAB4655353.1"/>
    </source>
</evidence>
<reference evidence="2" key="1">
    <citation type="submission" date="2020-05" db="EMBL/GenBank/DDBJ databases">
        <authorList>
            <person name="Chiriac C."/>
            <person name="Salcher M."/>
            <person name="Ghai R."/>
            <person name="Kavagutti S V."/>
        </authorList>
    </citation>
    <scope>NUCLEOTIDE SEQUENCE</scope>
</reference>